<dbReference type="OrthoDB" id="7580761at2"/>
<dbReference type="Gene3D" id="3.50.50.60">
    <property type="entry name" value="FAD/NAD(P)-binding domain"/>
    <property type="match status" value="1"/>
</dbReference>
<name>V4PQ55_9CAUL</name>
<reference evidence="1 2" key="1">
    <citation type="journal article" date="2014" name="Nature">
        <title>Sequential evolution of bacterial morphology by co-option of a developmental regulator.</title>
        <authorList>
            <person name="Jiang C."/>
            <person name="Brown P.J."/>
            <person name="Ducret A."/>
            <person name="Brun Y.V."/>
        </authorList>
    </citation>
    <scope>NUCLEOTIDE SEQUENCE [LARGE SCALE GENOMIC DNA]</scope>
    <source>
        <strain evidence="1 2">DSM 16100</strain>
    </source>
</reference>
<protein>
    <recommendedName>
        <fullName evidence="3">Tryptophan halogenase</fullName>
    </recommendedName>
</protein>
<dbReference type="SUPFAM" id="SSF51905">
    <property type="entry name" value="FAD/NAD(P)-binding domain"/>
    <property type="match status" value="1"/>
</dbReference>
<dbReference type="InterPro" id="IPR006905">
    <property type="entry name" value="Flavin_halogenase"/>
</dbReference>
<dbReference type="PANTHER" id="PTHR43747:SF4">
    <property type="entry name" value="FLAVIN-DEPENDENT TRYPTOPHAN HALOGENASE"/>
    <property type="match status" value="1"/>
</dbReference>
<dbReference type="GO" id="GO:0004497">
    <property type="term" value="F:monooxygenase activity"/>
    <property type="evidence" value="ECO:0007669"/>
    <property type="project" value="InterPro"/>
</dbReference>
<dbReference type="AlphaFoldDB" id="V4PQ55"/>
<organism evidence="1 2">
    <name type="scientific">Asticcacaulis benevestitus DSM 16100 = ATCC BAA-896</name>
    <dbReference type="NCBI Taxonomy" id="1121022"/>
    <lineage>
        <taxon>Bacteria</taxon>
        <taxon>Pseudomonadati</taxon>
        <taxon>Pseudomonadota</taxon>
        <taxon>Alphaproteobacteria</taxon>
        <taxon>Caulobacterales</taxon>
        <taxon>Caulobacteraceae</taxon>
        <taxon>Asticcacaulis</taxon>
    </lineage>
</organism>
<dbReference type="PANTHER" id="PTHR43747">
    <property type="entry name" value="FAD-BINDING PROTEIN"/>
    <property type="match status" value="1"/>
</dbReference>
<proteinExistence type="predicted"/>
<dbReference type="Pfam" id="PF04820">
    <property type="entry name" value="Trp_halogenase"/>
    <property type="match status" value="1"/>
</dbReference>
<comment type="caution">
    <text evidence="1">The sequence shown here is derived from an EMBL/GenBank/DDBJ whole genome shotgun (WGS) entry which is preliminary data.</text>
</comment>
<evidence type="ECO:0008006" key="3">
    <source>
        <dbReference type="Google" id="ProtNLM"/>
    </source>
</evidence>
<dbReference type="PATRIC" id="fig|1121022.4.peg.3511"/>
<evidence type="ECO:0000313" key="1">
    <source>
        <dbReference type="EMBL" id="ESQ87605.1"/>
    </source>
</evidence>
<accession>V4PQ55</accession>
<dbReference type="InterPro" id="IPR036188">
    <property type="entry name" value="FAD/NAD-bd_sf"/>
</dbReference>
<keyword evidence="2" id="KW-1185">Reference proteome</keyword>
<dbReference type="InterPro" id="IPR050816">
    <property type="entry name" value="Flavin-dep_Halogenase_NPB"/>
</dbReference>
<dbReference type="EMBL" id="AWGB01000043">
    <property type="protein sequence ID" value="ESQ87605.1"/>
    <property type="molecule type" value="Genomic_DNA"/>
</dbReference>
<sequence>MPFLHIVVCGGGLAGYMTAAALSRHLPETCKLTHVVTREAPAQDIFYGSVTTPIAYNFNLSLEVSEPRLLLESDAAFSFGTHYQGWGGDAQAWVQGFQQPLPVLGGVPFHQYLARMGHEGLEPYLVSAAAAKRGAFAHPPEQAAHPLSRAEYGYQLDVRSYRDLLACATDTSRLVVIQAEITDIDTDSEGVAALHLSDGRTLLADMFVDCTGPEAALLSRLGATLTGERQLGAVMTRTPESTLGPAVRTVTGQAFGWQSITPLQGASTKLTLFAESDEAPALRAHRDAPEVSAKAAFGRRSQAWVGNCVAIGQAAATIEPLTPSPMVCLQRDIERLISLIPLSCDMAMERREFNRQFDNDYQHAELFRQAFFATTPVAGSAYWQAASPQPADPRLDRKLTQFLSRGVLVSYDLEPFTPEDWVVLHYGMGRRPLRGDRLADQTPAAQVEAYLSDLKRQIETTVAALPSHHAYMARLKPFLRQKSS</sequence>
<dbReference type="eggNOG" id="COG0644">
    <property type="taxonomic scope" value="Bacteria"/>
</dbReference>
<gene>
    <name evidence="1" type="ORF">ABENE_17210</name>
</gene>
<dbReference type="Proteomes" id="UP000017837">
    <property type="component" value="Unassembled WGS sequence"/>
</dbReference>
<evidence type="ECO:0000313" key="2">
    <source>
        <dbReference type="Proteomes" id="UP000017837"/>
    </source>
</evidence>
<dbReference type="STRING" id="1121022.GCA_000376105_03737"/>